<proteinExistence type="inferred from homology"/>
<dbReference type="PANTHER" id="PTHR48048">
    <property type="entry name" value="GLYCOSYLTRANSFERASE"/>
    <property type="match status" value="1"/>
</dbReference>
<reference evidence="4" key="1">
    <citation type="submission" date="2023-05" db="EMBL/GenBank/DDBJ databases">
        <title>Nepenthes gracilis genome sequencing.</title>
        <authorList>
            <person name="Fukushima K."/>
        </authorList>
    </citation>
    <scope>NUCLEOTIDE SEQUENCE</scope>
    <source>
        <strain evidence="4">SING2019-196</strain>
    </source>
</reference>
<name>A0AAD3S9H8_NEPGR</name>
<comment type="similarity">
    <text evidence="1">Belongs to the UDP-glycosyltransferase family.</text>
</comment>
<dbReference type="CDD" id="cd03784">
    <property type="entry name" value="GT1_Gtf-like"/>
    <property type="match status" value="1"/>
</dbReference>
<evidence type="ECO:0000313" key="5">
    <source>
        <dbReference type="Proteomes" id="UP001279734"/>
    </source>
</evidence>
<gene>
    <name evidence="4" type="ORF">Nepgr_008554</name>
</gene>
<keyword evidence="3" id="KW-0808">Transferase</keyword>
<evidence type="ECO:0000256" key="2">
    <source>
        <dbReference type="ARBA" id="ARBA00022676"/>
    </source>
</evidence>
<dbReference type="GO" id="GO:0035251">
    <property type="term" value="F:UDP-glucosyltransferase activity"/>
    <property type="evidence" value="ECO:0007669"/>
    <property type="project" value="InterPro"/>
</dbReference>
<dbReference type="Pfam" id="PF00201">
    <property type="entry name" value="UDPGT"/>
    <property type="match status" value="1"/>
</dbReference>
<comment type="caution">
    <text evidence="4">The sequence shown here is derived from an EMBL/GenBank/DDBJ whole genome shotgun (WGS) entry which is preliminary data.</text>
</comment>
<dbReference type="InterPro" id="IPR002213">
    <property type="entry name" value="UDP_glucos_trans"/>
</dbReference>
<evidence type="ECO:0000256" key="1">
    <source>
        <dbReference type="ARBA" id="ARBA00009995"/>
    </source>
</evidence>
<keyword evidence="5" id="KW-1185">Reference proteome</keyword>
<dbReference type="SUPFAM" id="SSF53756">
    <property type="entry name" value="UDP-Glycosyltransferase/glycogen phosphorylase"/>
    <property type="match status" value="1"/>
</dbReference>
<keyword evidence="2" id="KW-0328">Glycosyltransferase</keyword>
<protein>
    <recommendedName>
        <fullName evidence="6">Glycosyltransferase</fullName>
    </recommendedName>
</protein>
<evidence type="ECO:0000256" key="3">
    <source>
        <dbReference type="ARBA" id="ARBA00022679"/>
    </source>
</evidence>
<dbReference type="InterPro" id="IPR050481">
    <property type="entry name" value="UDP-glycosyltransf_plant"/>
</dbReference>
<evidence type="ECO:0000313" key="4">
    <source>
        <dbReference type="EMBL" id="GMH06714.1"/>
    </source>
</evidence>
<accession>A0AAD3S9H8</accession>
<sequence length="490" mass="54503">MEATRELIFIPLPAMGHLNPAVEMAKRTVEREGRISITMLIIAFPFDKISSYIQTLAADASIDKRIKFLVLPELENLINNSETFYFQLVDAYKPVVKKIVQDRVIGPESTRSNSASICGFVVDMICAGMMDVAKELNVPSYVFFTSGVALLGLMLHLQTLRDDHGVDVTEFNDPDTELDIPGFRNPVPLKVLPSGFADKSACTLIFNLARSYRKARGILVNTFMELESDAIRSLSEDAGIPPIYPVGPIINLNLQNDGGAGVSPDERDSISRWLDSQPPSSVVFLCFGSKGSIEVDQVREVADGLERSGHRFLWSLRWLPANGEKLTPREYDDFEGVLPNGFSDRTASVGRVIGWAPQVSVLSHPAVGSFVSHCGWNSLLESLWFGVPMAAWPMYAEQQLNAFKLVVEWGLAAGIRIDYVWDAWKKSSNVVVKAEEIERGIRRVMDGGENEVRNKVKQMREMIRKSAVEGGSSYAWLGDFVEDIFENSMK</sequence>
<dbReference type="FunFam" id="3.40.50.2000:FF:000080">
    <property type="entry name" value="Glycosyltransferase"/>
    <property type="match status" value="1"/>
</dbReference>
<dbReference type="Proteomes" id="UP001279734">
    <property type="component" value="Unassembled WGS sequence"/>
</dbReference>
<dbReference type="AlphaFoldDB" id="A0AAD3S9H8"/>
<dbReference type="PANTHER" id="PTHR48048:SF45">
    <property type="entry name" value="GLYCOSYLTRANSFERASE"/>
    <property type="match status" value="1"/>
</dbReference>
<dbReference type="Gene3D" id="3.40.50.2000">
    <property type="entry name" value="Glycogen Phosphorylase B"/>
    <property type="match status" value="2"/>
</dbReference>
<dbReference type="EMBL" id="BSYO01000006">
    <property type="protein sequence ID" value="GMH06714.1"/>
    <property type="molecule type" value="Genomic_DNA"/>
</dbReference>
<organism evidence="4 5">
    <name type="scientific">Nepenthes gracilis</name>
    <name type="common">Slender pitcher plant</name>
    <dbReference type="NCBI Taxonomy" id="150966"/>
    <lineage>
        <taxon>Eukaryota</taxon>
        <taxon>Viridiplantae</taxon>
        <taxon>Streptophyta</taxon>
        <taxon>Embryophyta</taxon>
        <taxon>Tracheophyta</taxon>
        <taxon>Spermatophyta</taxon>
        <taxon>Magnoliopsida</taxon>
        <taxon>eudicotyledons</taxon>
        <taxon>Gunneridae</taxon>
        <taxon>Pentapetalae</taxon>
        <taxon>Caryophyllales</taxon>
        <taxon>Nepenthaceae</taxon>
        <taxon>Nepenthes</taxon>
    </lineage>
</organism>
<dbReference type="FunFam" id="3.40.50.2000:FF:000056">
    <property type="entry name" value="Glycosyltransferase"/>
    <property type="match status" value="1"/>
</dbReference>
<evidence type="ECO:0008006" key="6">
    <source>
        <dbReference type="Google" id="ProtNLM"/>
    </source>
</evidence>